<name>A0A7I4Z6F5_HAECO</name>
<dbReference type="AlphaFoldDB" id="A0A7I4Z6F5"/>
<accession>A0A7I4Z6F5</accession>
<protein>
    <submittedName>
        <fullName evidence="2">Ovule protein</fullName>
    </submittedName>
</protein>
<organism evidence="1 2">
    <name type="scientific">Haemonchus contortus</name>
    <name type="common">Barber pole worm</name>
    <dbReference type="NCBI Taxonomy" id="6289"/>
    <lineage>
        <taxon>Eukaryota</taxon>
        <taxon>Metazoa</taxon>
        <taxon>Ecdysozoa</taxon>
        <taxon>Nematoda</taxon>
        <taxon>Chromadorea</taxon>
        <taxon>Rhabditida</taxon>
        <taxon>Rhabditina</taxon>
        <taxon>Rhabditomorpha</taxon>
        <taxon>Strongyloidea</taxon>
        <taxon>Trichostrongylidae</taxon>
        <taxon>Haemonchus</taxon>
    </lineage>
</organism>
<evidence type="ECO:0000313" key="2">
    <source>
        <dbReference type="WBParaSite" id="HCON_00191920-00001"/>
    </source>
</evidence>
<reference evidence="2" key="1">
    <citation type="submission" date="2020-12" db="UniProtKB">
        <authorList>
            <consortium name="WormBaseParasite"/>
        </authorList>
    </citation>
    <scope>IDENTIFICATION</scope>
    <source>
        <strain evidence="2">MHco3</strain>
    </source>
</reference>
<proteinExistence type="predicted"/>
<evidence type="ECO:0000313" key="1">
    <source>
        <dbReference type="Proteomes" id="UP000025227"/>
    </source>
</evidence>
<keyword evidence="1" id="KW-1185">Reference proteome</keyword>
<dbReference type="Proteomes" id="UP000025227">
    <property type="component" value="Unplaced"/>
</dbReference>
<sequence length="49" mass="5748">MATDGIICFQNPRNPLMVRAGTTRHWMMNYSDLKLTYKLSMQQNKSQVK</sequence>
<dbReference type="WBParaSite" id="HCON_00191920-00001">
    <property type="protein sequence ID" value="HCON_00191920-00001"/>
    <property type="gene ID" value="HCON_00191920"/>
</dbReference>